<comment type="caution">
    <text evidence="2">The sequence shown here is derived from an EMBL/GenBank/DDBJ whole genome shotgun (WGS) entry which is preliminary data.</text>
</comment>
<feature type="compositionally biased region" description="Low complexity" evidence="1">
    <location>
        <begin position="22"/>
        <end position="39"/>
    </location>
</feature>
<feature type="region of interest" description="Disordered" evidence="1">
    <location>
        <begin position="52"/>
        <end position="72"/>
    </location>
</feature>
<name>A0A164SY98_DAUCS</name>
<evidence type="ECO:0000256" key="1">
    <source>
        <dbReference type="SAM" id="MobiDB-lite"/>
    </source>
</evidence>
<dbReference type="Gramene" id="KZM86828">
    <property type="protein sequence ID" value="KZM86828"/>
    <property type="gene ID" value="DCAR_023962"/>
</dbReference>
<sequence>MHHRSPPPPPSTLSLSPPPAAKSPTSISSPSSLTSKPSPYLVMVGVTGKSRAVGGETEDNRGEGLRIREGCC</sequence>
<feature type="compositionally biased region" description="Basic and acidic residues" evidence="1">
    <location>
        <begin position="58"/>
        <end position="72"/>
    </location>
</feature>
<gene>
    <name evidence="2" type="ORF">DCAR_023962</name>
</gene>
<protein>
    <submittedName>
        <fullName evidence="2">Uncharacterized protein</fullName>
    </submittedName>
</protein>
<accession>A0A164SY98</accession>
<feature type="compositionally biased region" description="Pro residues" evidence="1">
    <location>
        <begin position="1"/>
        <end position="21"/>
    </location>
</feature>
<reference evidence="2" key="1">
    <citation type="journal article" date="2016" name="Nat. Genet.">
        <title>A high-quality carrot genome assembly provides new insights into carotenoid accumulation and asterid genome evolution.</title>
        <authorList>
            <person name="Iorizzo M."/>
            <person name="Ellison S."/>
            <person name="Senalik D."/>
            <person name="Zeng P."/>
            <person name="Satapoomin P."/>
            <person name="Huang J."/>
            <person name="Bowman M."/>
            <person name="Iovene M."/>
            <person name="Sanseverino W."/>
            <person name="Cavagnaro P."/>
            <person name="Yildiz M."/>
            <person name="Macko-Podgorni A."/>
            <person name="Moranska E."/>
            <person name="Grzebelus E."/>
            <person name="Grzebelus D."/>
            <person name="Ashrafi H."/>
            <person name="Zheng Z."/>
            <person name="Cheng S."/>
            <person name="Spooner D."/>
            <person name="Van Deynze A."/>
            <person name="Simon P."/>
        </authorList>
    </citation>
    <scope>NUCLEOTIDE SEQUENCE [LARGE SCALE GENOMIC DNA]</scope>
    <source>
        <tissue evidence="2">Leaf</tissue>
    </source>
</reference>
<dbReference type="AlphaFoldDB" id="A0A164SY98"/>
<dbReference type="EMBL" id="LNRQ01000007">
    <property type="protein sequence ID" value="KZM86828.1"/>
    <property type="molecule type" value="Genomic_DNA"/>
</dbReference>
<proteinExistence type="predicted"/>
<evidence type="ECO:0000313" key="2">
    <source>
        <dbReference type="EMBL" id="KZM86828.1"/>
    </source>
</evidence>
<organism evidence="2">
    <name type="scientific">Daucus carota subsp. sativus</name>
    <name type="common">Carrot</name>
    <dbReference type="NCBI Taxonomy" id="79200"/>
    <lineage>
        <taxon>Eukaryota</taxon>
        <taxon>Viridiplantae</taxon>
        <taxon>Streptophyta</taxon>
        <taxon>Embryophyta</taxon>
        <taxon>Tracheophyta</taxon>
        <taxon>Spermatophyta</taxon>
        <taxon>Magnoliopsida</taxon>
        <taxon>eudicotyledons</taxon>
        <taxon>Gunneridae</taxon>
        <taxon>Pentapetalae</taxon>
        <taxon>asterids</taxon>
        <taxon>campanulids</taxon>
        <taxon>Apiales</taxon>
        <taxon>Apiaceae</taxon>
        <taxon>Apioideae</taxon>
        <taxon>Scandiceae</taxon>
        <taxon>Daucinae</taxon>
        <taxon>Daucus</taxon>
        <taxon>Daucus sect. Daucus</taxon>
    </lineage>
</organism>
<feature type="region of interest" description="Disordered" evidence="1">
    <location>
        <begin position="1"/>
        <end position="39"/>
    </location>
</feature>